<evidence type="ECO:0000256" key="1">
    <source>
        <dbReference type="SAM" id="MobiDB-lite"/>
    </source>
</evidence>
<reference evidence="3" key="1">
    <citation type="journal article" date="2013" name="New Phytol.">
        <title>Comparative genomic and transcriptomic analyses reveal the hemibiotrophic stage shift of Colletotrichum fungi.</title>
        <authorList>
            <person name="Gan P."/>
            <person name="Ikeda K."/>
            <person name="Irieda H."/>
            <person name="Narusaka M."/>
            <person name="O'Connell R.J."/>
            <person name="Narusaka Y."/>
            <person name="Takano Y."/>
            <person name="Kubo Y."/>
            <person name="Shirasu K."/>
        </authorList>
    </citation>
    <scope>NUCLEOTIDE SEQUENCE [LARGE SCALE GENOMIC DNA]</scope>
    <source>
        <strain evidence="3">104-T / ATCC 96160 / CBS 514.97 / LARS 414 / MAFF 240422</strain>
    </source>
</reference>
<evidence type="ECO:0000313" key="2">
    <source>
        <dbReference type="EMBL" id="TDZ16739.1"/>
    </source>
</evidence>
<organism evidence="2 3">
    <name type="scientific">Colletotrichum orbiculare (strain 104-T / ATCC 96160 / CBS 514.97 / LARS 414 / MAFF 240422)</name>
    <name type="common">Cucumber anthracnose fungus</name>
    <name type="synonym">Colletotrichum lagenarium</name>
    <dbReference type="NCBI Taxonomy" id="1213857"/>
    <lineage>
        <taxon>Eukaryota</taxon>
        <taxon>Fungi</taxon>
        <taxon>Dikarya</taxon>
        <taxon>Ascomycota</taxon>
        <taxon>Pezizomycotina</taxon>
        <taxon>Sordariomycetes</taxon>
        <taxon>Hypocreomycetidae</taxon>
        <taxon>Glomerellales</taxon>
        <taxon>Glomerellaceae</taxon>
        <taxon>Colletotrichum</taxon>
        <taxon>Colletotrichum orbiculare species complex</taxon>
    </lineage>
</organism>
<reference evidence="3" key="2">
    <citation type="journal article" date="2019" name="Mol. Plant Microbe Interact.">
        <title>Genome sequence resources for four phytopathogenic fungi from the Colletotrichum orbiculare species complex.</title>
        <authorList>
            <person name="Gan P."/>
            <person name="Tsushima A."/>
            <person name="Narusaka M."/>
            <person name="Narusaka Y."/>
            <person name="Takano Y."/>
            <person name="Kubo Y."/>
            <person name="Shirasu K."/>
        </authorList>
    </citation>
    <scope>GENOME REANNOTATION</scope>
    <source>
        <strain evidence="3">104-T / ATCC 96160 / CBS 514.97 / LARS 414 / MAFF 240422</strain>
    </source>
</reference>
<sequence>MSSVSQLQRNGVLINNSKHISLQPTSLGLNTSPRESSNFDQNSVSRKPKRDYLTAKSLRLDSITPSPQVETPKNFHRTPKDAIAGNR</sequence>
<dbReference type="AlphaFoldDB" id="A0A484FE96"/>
<proteinExistence type="predicted"/>
<accession>A0A484FE96</accession>
<dbReference type="EMBL" id="AMCV02000033">
    <property type="protein sequence ID" value="TDZ16739.1"/>
    <property type="molecule type" value="Genomic_DNA"/>
</dbReference>
<name>A0A484FE96_COLOR</name>
<keyword evidence="3" id="KW-1185">Reference proteome</keyword>
<evidence type="ECO:0000313" key="3">
    <source>
        <dbReference type="Proteomes" id="UP000014480"/>
    </source>
</evidence>
<protein>
    <submittedName>
        <fullName evidence="2">Uncharacterized protein</fullName>
    </submittedName>
</protein>
<gene>
    <name evidence="2" type="ORF">Cob_v010380</name>
</gene>
<dbReference type="Proteomes" id="UP000014480">
    <property type="component" value="Unassembled WGS sequence"/>
</dbReference>
<feature type="region of interest" description="Disordered" evidence="1">
    <location>
        <begin position="23"/>
        <end position="87"/>
    </location>
</feature>
<comment type="caution">
    <text evidence="2">The sequence shown here is derived from an EMBL/GenBank/DDBJ whole genome shotgun (WGS) entry which is preliminary data.</text>
</comment>
<feature type="compositionally biased region" description="Polar residues" evidence="1">
    <location>
        <begin position="23"/>
        <end position="45"/>
    </location>
</feature>